<dbReference type="AlphaFoldDB" id="A0A4R2B0F0"/>
<dbReference type="GO" id="GO:0016747">
    <property type="term" value="F:acyltransferase activity, transferring groups other than amino-acyl groups"/>
    <property type="evidence" value="ECO:0007669"/>
    <property type="project" value="InterPro"/>
</dbReference>
<dbReference type="InterPro" id="IPR000182">
    <property type="entry name" value="GNAT_dom"/>
</dbReference>
<dbReference type="PANTHER" id="PTHR43792:SF1">
    <property type="entry name" value="N-ACETYLTRANSFERASE DOMAIN-CONTAINING PROTEIN"/>
    <property type="match status" value="1"/>
</dbReference>
<dbReference type="Proteomes" id="UP000295043">
    <property type="component" value="Unassembled WGS sequence"/>
</dbReference>
<organism evidence="2 3">
    <name type="scientific">Sinorhizobium americanum</name>
    <dbReference type="NCBI Taxonomy" id="194963"/>
    <lineage>
        <taxon>Bacteria</taxon>
        <taxon>Pseudomonadati</taxon>
        <taxon>Pseudomonadota</taxon>
        <taxon>Alphaproteobacteria</taxon>
        <taxon>Hyphomicrobiales</taxon>
        <taxon>Rhizobiaceae</taxon>
        <taxon>Sinorhizobium/Ensifer group</taxon>
        <taxon>Sinorhizobium</taxon>
    </lineage>
</organism>
<dbReference type="EMBL" id="SLVU01000029">
    <property type="protein sequence ID" value="TCN19791.1"/>
    <property type="molecule type" value="Genomic_DNA"/>
</dbReference>
<dbReference type="RefSeq" id="WP_165914136.1">
    <property type="nucleotide sequence ID" value="NZ_SLVU01000029.1"/>
</dbReference>
<dbReference type="SUPFAM" id="SSF55729">
    <property type="entry name" value="Acyl-CoA N-acyltransferases (Nat)"/>
    <property type="match status" value="1"/>
</dbReference>
<comment type="caution">
    <text evidence="2">The sequence shown here is derived from an EMBL/GenBank/DDBJ whole genome shotgun (WGS) entry which is preliminary data.</text>
</comment>
<reference evidence="2 3" key="1">
    <citation type="submission" date="2019-03" db="EMBL/GenBank/DDBJ databases">
        <title>Genomic Encyclopedia of Type Strains, Phase IV (KMG-V): Genome sequencing to study the core and pangenomes of soil and plant-associated prokaryotes.</title>
        <authorList>
            <person name="Whitman W."/>
        </authorList>
    </citation>
    <scope>NUCLEOTIDE SEQUENCE [LARGE SCALE GENOMIC DNA]</scope>
    <source>
        <strain evidence="2 3">23C40</strain>
    </source>
</reference>
<keyword evidence="2" id="KW-0808">Transferase</keyword>
<feature type="domain" description="N-acetyltransferase" evidence="1">
    <location>
        <begin position="8"/>
        <end position="153"/>
    </location>
</feature>
<protein>
    <submittedName>
        <fullName evidence="2">Ribosomal-protein-alanine N-acetyltransferase</fullName>
    </submittedName>
</protein>
<gene>
    <name evidence="2" type="ORF">EV184_12920</name>
</gene>
<name>A0A4R2B0F0_9HYPH</name>
<evidence type="ECO:0000313" key="2">
    <source>
        <dbReference type="EMBL" id="TCN19791.1"/>
    </source>
</evidence>
<proteinExistence type="predicted"/>
<dbReference type="InterPro" id="IPR051531">
    <property type="entry name" value="N-acetyltransferase"/>
</dbReference>
<dbReference type="PANTHER" id="PTHR43792">
    <property type="entry name" value="GNAT FAMILY, PUTATIVE (AFU_ORTHOLOGUE AFUA_3G00765)-RELATED-RELATED"/>
    <property type="match status" value="1"/>
</dbReference>
<evidence type="ECO:0000313" key="3">
    <source>
        <dbReference type="Proteomes" id="UP000295043"/>
    </source>
</evidence>
<dbReference type="InterPro" id="IPR016181">
    <property type="entry name" value="Acyl_CoA_acyltransferase"/>
</dbReference>
<dbReference type="Gene3D" id="3.40.630.30">
    <property type="match status" value="1"/>
</dbReference>
<accession>A0A4R2B0F0</accession>
<dbReference type="Pfam" id="PF13302">
    <property type="entry name" value="Acetyltransf_3"/>
    <property type="match status" value="1"/>
</dbReference>
<evidence type="ECO:0000259" key="1">
    <source>
        <dbReference type="Pfam" id="PF13302"/>
    </source>
</evidence>
<sequence length="197" mass="22273">MQILETSRLILRPPSHSDEILLHGLYSDPFVVNAIRDGVYPTIEQSKTALLQFINHWQRNGFGLWMVFVKGEGQARTFAGYCGLLCSGTHLAEDRNEVEMETCLHLAASGKGVAVEAGRAVVHFAFVHLKLERVTGFVRPKNTRSLVKNLKIGFFYVGDISYKNSSRRRLQVTPMTAVKSENLRVFDYEDPETSRNQ</sequence>